<organism evidence="1">
    <name type="scientific">bioreactor metagenome</name>
    <dbReference type="NCBI Taxonomy" id="1076179"/>
    <lineage>
        <taxon>unclassified sequences</taxon>
        <taxon>metagenomes</taxon>
        <taxon>ecological metagenomes</taxon>
    </lineage>
</organism>
<reference evidence="1" key="1">
    <citation type="submission" date="2019-08" db="EMBL/GenBank/DDBJ databases">
        <authorList>
            <person name="Kucharzyk K."/>
            <person name="Murdoch R.W."/>
            <person name="Higgins S."/>
            <person name="Loffler F."/>
        </authorList>
    </citation>
    <scope>NUCLEOTIDE SEQUENCE</scope>
</reference>
<accession>A0A644VEX0</accession>
<proteinExistence type="predicted"/>
<comment type="caution">
    <text evidence="1">The sequence shown here is derived from an EMBL/GenBank/DDBJ whole genome shotgun (WGS) entry which is preliminary data.</text>
</comment>
<dbReference type="EMBL" id="VSSQ01000275">
    <property type="protein sequence ID" value="MPL89242.1"/>
    <property type="molecule type" value="Genomic_DNA"/>
</dbReference>
<name>A0A644VEX0_9ZZZZ</name>
<sequence>MNNDELIKEIKSLGHWRIELHSTEYQAKRLPTRPSMETLVSKAAVSLRGWPYPYYQAGETTYNGQWLEGKVEWENYREYWRLYESGQWLHYVRLHGAGAAREEVFKGMSPLPPLHAGYVHVRDLLFTLTEIFHFAVGLAKGGALDPTAFLSVQLHNTKDYMLYESFDRFFTHRYVNQTDTPIMFEQSLPVGELSASADQMALSMATKVYSVFNWIPAEAAIRTLVEDQKKLIERRL</sequence>
<dbReference type="AlphaFoldDB" id="A0A644VEX0"/>
<gene>
    <name evidence="1" type="ORF">SDC9_35275</name>
</gene>
<evidence type="ECO:0000313" key="1">
    <source>
        <dbReference type="EMBL" id="MPL89242.1"/>
    </source>
</evidence>
<protein>
    <submittedName>
        <fullName evidence="1">Uncharacterized protein</fullName>
    </submittedName>
</protein>